<sequence length="135" mass="14078">MRTWKVSLASACWILGGYGIWSSLALARAGAAAGIPQLEAAGAAELTAALAWVLTGCAAVWTLSASAVLSFANALWSASLAWYYQDETVWLWCGACALLGALAATGAWRGKKRRRSAKPPIPRGVPSAAGQRSSR</sequence>
<evidence type="ECO:0000313" key="3">
    <source>
        <dbReference type="EMBL" id="MDI9259921.1"/>
    </source>
</evidence>
<feature type="region of interest" description="Disordered" evidence="1">
    <location>
        <begin position="110"/>
        <end position="135"/>
    </location>
</feature>
<reference evidence="3 4" key="1">
    <citation type="submission" date="2023-04" db="EMBL/GenBank/DDBJ databases">
        <title>A. sendaiensis sub sp. chiapanensis a novel subspecie with specific adaptation in bacterial cell wall isolated from an active volcano.</title>
        <authorList>
            <person name="Alvarez Gutierrez P.E."/>
            <person name="Ortiz Cortes L.Y."/>
        </authorList>
    </citation>
    <scope>NUCLEOTIDE SEQUENCE [LARGE SCALE GENOMIC DNA]</scope>
    <source>
        <strain evidence="3 4">PA2</strain>
    </source>
</reference>
<dbReference type="RefSeq" id="WP_283203452.1">
    <property type="nucleotide sequence ID" value="NZ_JASGCB010000008.1"/>
</dbReference>
<dbReference type="EMBL" id="JASGCB010000008">
    <property type="protein sequence ID" value="MDI9259921.1"/>
    <property type="molecule type" value="Genomic_DNA"/>
</dbReference>
<keyword evidence="2" id="KW-1133">Transmembrane helix</keyword>
<keyword evidence="2" id="KW-0812">Transmembrane</keyword>
<keyword evidence="2" id="KW-0472">Membrane</keyword>
<protein>
    <submittedName>
        <fullName evidence="3">Uncharacterized protein</fullName>
    </submittedName>
</protein>
<name>A0ABT6XXU8_ALISE</name>
<keyword evidence="4" id="KW-1185">Reference proteome</keyword>
<organism evidence="3 4">
    <name type="scientific">Alicyclobacillus sendaiensis PA2</name>
    <dbReference type="NCBI Taxonomy" id="3029425"/>
    <lineage>
        <taxon>Bacteria</taxon>
        <taxon>Bacillati</taxon>
        <taxon>Bacillota</taxon>
        <taxon>Bacilli</taxon>
        <taxon>Bacillales</taxon>
        <taxon>Alicyclobacillaceae</taxon>
        <taxon>Alicyclobacillus</taxon>
    </lineage>
</organism>
<accession>A0ABT6XXU8</accession>
<evidence type="ECO:0000313" key="4">
    <source>
        <dbReference type="Proteomes" id="UP001529245"/>
    </source>
</evidence>
<evidence type="ECO:0000256" key="2">
    <source>
        <dbReference type="SAM" id="Phobius"/>
    </source>
</evidence>
<dbReference type="Proteomes" id="UP001529245">
    <property type="component" value="Unassembled WGS sequence"/>
</dbReference>
<gene>
    <name evidence="3" type="ORF">QID03_06935</name>
</gene>
<comment type="caution">
    <text evidence="3">The sequence shown here is derived from an EMBL/GenBank/DDBJ whole genome shotgun (WGS) entry which is preliminary data.</text>
</comment>
<evidence type="ECO:0000256" key="1">
    <source>
        <dbReference type="SAM" id="MobiDB-lite"/>
    </source>
</evidence>
<feature type="transmembrane region" description="Helical" evidence="2">
    <location>
        <begin position="48"/>
        <end position="69"/>
    </location>
</feature>
<feature type="transmembrane region" description="Helical" evidence="2">
    <location>
        <begin position="89"/>
        <end position="108"/>
    </location>
</feature>
<proteinExistence type="predicted"/>
<feature type="transmembrane region" description="Helical" evidence="2">
    <location>
        <begin position="6"/>
        <end position="27"/>
    </location>
</feature>